<dbReference type="SUPFAM" id="SSF88713">
    <property type="entry name" value="Glycoside hydrolase/deacetylase"/>
    <property type="match status" value="1"/>
</dbReference>
<feature type="domain" description="Integrase catalytic" evidence="1">
    <location>
        <begin position="187"/>
        <end position="270"/>
    </location>
</feature>
<dbReference type="KEGG" id="osn:115230921"/>
<accession>A0A6P7TWV2</accession>
<dbReference type="Gene3D" id="1.10.340.70">
    <property type="match status" value="1"/>
</dbReference>
<name>A0A6P7TWV2_9MOLL</name>
<dbReference type="Gene3D" id="3.20.110.10">
    <property type="entry name" value="Glycoside hydrolase 38, N terminal domain"/>
    <property type="match status" value="1"/>
</dbReference>
<dbReference type="FunFam" id="1.10.340.70:FF:000003">
    <property type="entry name" value="Protein CBG25708"/>
    <property type="match status" value="1"/>
</dbReference>
<dbReference type="AlphaFoldDB" id="A0A6P7TWV2"/>
<gene>
    <name evidence="3" type="primary">LOC115230921</name>
</gene>
<dbReference type="RefSeq" id="XP_029656884.1">
    <property type="nucleotide sequence ID" value="XM_029801024.1"/>
</dbReference>
<dbReference type="InterPro" id="IPR011330">
    <property type="entry name" value="Glyco_hydro/deAcase_b/a-brl"/>
</dbReference>
<keyword evidence="2" id="KW-1185">Reference proteome</keyword>
<dbReference type="InterPro" id="IPR050951">
    <property type="entry name" value="Retrovirus_Pol_polyprotein"/>
</dbReference>
<dbReference type="InterPro" id="IPR041588">
    <property type="entry name" value="Integrase_H2C2"/>
</dbReference>
<dbReference type="Pfam" id="PF17921">
    <property type="entry name" value="Integrase_H2C2"/>
    <property type="match status" value="1"/>
</dbReference>
<dbReference type="Pfam" id="PF00665">
    <property type="entry name" value="rve"/>
    <property type="match status" value="1"/>
</dbReference>
<reference evidence="3" key="1">
    <citation type="submission" date="2025-08" db="UniProtKB">
        <authorList>
            <consortium name="RefSeq"/>
        </authorList>
    </citation>
    <scope>IDENTIFICATION</scope>
</reference>
<dbReference type="InterPro" id="IPR027291">
    <property type="entry name" value="Glyco_hydro_38_N_sf"/>
</dbReference>
<dbReference type="SUPFAM" id="SSF53098">
    <property type="entry name" value="Ribonuclease H-like"/>
    <property type="match status" value="1"/>
</dbReference>
<dbReference type="PANTHER" id="PTHR37984">
    <property type="entry name" value="PROTEIN CBG26694"/>
    <property type="match status" value="1"/>
</dbReference>
<dbReference type="PANTHER" id="PTHR37984:SF7">
    <property type="entry name" value="INTEGRASE CATALYTIC DOMAIN-CONTAINING PROTEIN"/>
    <property type="match status" value="1"/>
</dbReference>
<proteinExistence type="predicted"/>
<dbReference type="GO" id="GO:0005975">
    <property type="term" value="P:carbohydrate metabolic process"/>
    <property type="evidence" value="ECO:0007669"/>
    <property type="project" value="InterPro"/>
</dbReference>
<organism evidence="2 3">
    <name type="scientific">Octopus sinensis</name>
    <name type="common">East Asian common octopus</name>
    <dbReference type="NCBI Taxonomy" id="2607531"/>
    <lineage>
        <taxon>Eukaryota</taxon>
        <taxon>Metazoa</taxon>
        <taxon>Spiralia</taxon>
        <taxon>Lophotrochozoa</taxon>
        <taxon>Mollusca</taxon>
        <taxon>Cephalopoda</taxon>
        <taxon>Coleoidea</taxon>
        <taxon>Octopodiformes</taxon>
        <taxon>Octopoda</taxon>
        <taxon>Incirrata</taxon>
        <taxon>Octopodidae</taxon>
        <taxon>Octopus</taxon>
    </lineage>
</organism>
<evidence type="ECO:0000313" key="2">
    <source>
        <dbReference type="Proteomes" id="UP000515154"/>
    </source>
</evidence>
<dbReference type="GO" id="GO:0015074">
    <property type="term" value="P:DNA integration"/>
    <property type="evidence" value="ECO:0007669"/>
    <property type="project" value="InterPro"/>
</dbReference>
<evidence type="ECO:0000313" key="3">
    <source>
        <dbReference type="RefSeq" id="XP_029656884.1"/>
    </source>
</evidence>
<dbReference type="Proteomes" id="UP000515154">
    <property type="component" value="Unplaced"/>
</dbReference>
<dbReference type="InterPro" id="IPR012337">
    <property type="entry name" value="RNaseH-like_sf"/>
</dbReference>
<dbReference type="InterPro" id="IPR001584">
    <property type="entry name" value="Integrase_cat-core"/>
</dbReference>
<dbReference type="PROSITE" id="PS50994">
    <property type="entry name" value="INTEGRASE"/>
    <property type="match status" value="1"/>
</dbReference>
<protein>
    <submittedName>
        <fullName evidence="3">Uncharacterized protein K02A2.6-like</fullName>
    </submittedName>
</protein>
<sequence>MKAPARLQRLLLRLQTYDYDIRFKPGKDLILADALSRLSSHDKQEMEGLSIKVHHIVNVTNTKLEQIREETSKDEELQLLTQMVIQGWPEKRHQVQPLIREYWAIHDDISVENGILMAGSPIIIPKSMQKEILDKIHQGQLGMEKCKLRAKSAVYWVGMYKDIEKRVSTCRICQKYRISQQKEEMISGDIPRRPWQTIGVDLFTEGQEWYLIMACYYSKFPFVRKVKDLTAKTITTVARGLLAEQGIPEQIICDNGTQFTSQEFRKLADEAEMLLDQYRKKSQLNRQNIVLIPLGDDFRYDKSNEWDLQYQNYKKLFDYMNSHPKMKVDVRTPLLSLELCLTISMQSTRSIKLHLGILPKHTFTVR</sequence>
<evidence type="ECO:0000259" key="1">
    <source>
        <dbReference type="PROSITE" id="PS50994"/>
    </source>
</evidence>